<dbReference type="InterPro" id="IPR053151">
    <property type="entry name" value="RNase_H-like"/>
</dbReference>
<evidence type="ECO:0000313" key="2">
    <source>
        <dbReference type="EMBL" id="CAK9173012.1"/>
    </source>
</evidence>
<comment type="caution">
    <text evidence="2">The sequence shown here is derived from an EMBL/GenBank/DDBJ whole genome shotgun (WGS) entry which is preliminary data.</text>
</comment>
<dbReference type="Proteomes" id="UP001642360">
    <property type="component" value="Unassembled WGS sequence"/>
</dbReference>
<dbReference type="CDD" id="cd06222">
    <property type="entry name" value="RNase_H_like"/>
    <property type="match status" value="1"/>
</dbReference>
<dbReference type="Gene3D" id="3.30.420.10">
    <property type="entry name" value="Ribonuclease H-like superfamily/Ribonuclease H"/>
    <property type="match status" value="1"/>
</dbReference>
<accession>A0ABC8TYV8</accession>
<dbReference type="InterPro" id="IPR002156">
    <property type="entry name" value="RNaseH_domain"/>
</dbReference>
<dbReference type="EMBL" id="CAUOFW020006146">
    <property type="protein sequence ID" value="CAK9173012.1"/>
    <property type="molecule type" value="Genomic_DNA"/>
</dbReference>
<dbReference type="AlphaFoldDB" id="A0ABC8TYV8"/>
<dbReference type="InterPro" id="IPR044730">
    <property type="entry name" value="RNase_H-like_dom_plant"/>
</dbReference>
<protein>
    <recommendedName>
        <fullName evidence="1">RNase H type-1 domain-containing protein</fullName>
    </recommendedName>
</protein>
<reference evidence="2 3" key="1">
    <citation type="submission" date="2024-02" db="EMBL/GenBank/DDBJ databases">
        <authorList>
            <person name="Vignale AGUSTIN F."/>
            <person name="Sosa J E."/>
            <person name="Modenutti C."/>
        </authorList>
    </citation>
    <scope>NUCLEOTIDE SEQUENCE [LARGE SCALE GENOMIC DNA]</scope>
</reference>
<dbReference type="InterPro" id="IPR036397">
    <property type="entry name" value="RNaseH_sf"/>
</dbReference>
<sequence length="228" mass="25174">MDIAKDVELLQSLHLPNTSAVRIRTWWIAWKFLANGLIKLNIDGASKFNPGESGGRAILRNSMGQLILACSLYYGNCTNMEAEMQPLLSGLQLLKDYGLQVYELIIESGSKLLADMVSSLLHPSQRTPNEISLWSSFYLMLCSSYHIKCLLFREKSIALLDKKCFISAALSATPSYALIRSSSQLKAYSSSQQDPLGSLLTAQATVSLTFNYQLSNTLSSLSHLPSLL</sequence>
<evidence type="ECO:0000313" key="3">
    <source>
        <dbReference type="Proteomes" id="UP001642360"/>
    </source>
</evidence>
<organism evidence="2 3">
    <name type="scientific">Ilex paraguariensis</name>
    <name type="common">yerba mate</name>
    <dbReference type="NCBI Taxonomy" id="185542"/>
    <lineage>
        <taxon>Eukaryota</taxon>
        <taxon>Viridiplantae</taxon>
        <taxon>Streptophyta</taxon>
        <taxon>Embryophyta</taxon>
        <taxon>Tracheophyta</taxon>
        <taxon>Spermatophyta</taxon>
        <taxon>Magnoliopsida</taxon>
        <taxon>eudicotyledons</taxon>
        <taxon>Gunneridae</taxon>
        <taxon>Pentapetalae</taxon>
        <taxon>asterids</taxon>
        <taxon>campanulids</taxon>
        <taxon>Aquifoliales</taxon>
        <taxon>Aquifoliaceae</taxon>
        <taxon>Ilex</taxon>
    </lineage>
</organism>
<dbReference type="PANTHER" id="PTHR47723:SF19">
    <property type="entry name" value="POLYNUCLEOTIDYL TRANSFERASE, RIBONUCLEASE H-LIKE SUPERFAMILY PROTEIN"/>
    <property type="match status" value="1"/>
</dbReference>
<dbReference type="Pfam" id="PF13456">
    <property type="entry name" value="RVT_3"/>
    <property type="match status" value="1"/>
</dbReference>
<gene>
    <name evidence="2" type="ORF">ILEXP_LOCUS42729</name>
</gene>
<name>A0ABC8TYV8_9AQUA</name>
<proteinExistence type="predicted"/>
<evidence type="ECO:0000259" key="1">
    <source>
        <dbReference type="Pfam" id="PF13456"/>
    </source>
</evidence>
<dbReference type="SUPFAM" id="SSF53098">
    <property type="entry name" value="Ribonuclease H-like"/>
    <property type="match status" value="1"/>
</dbReference>
<feature type="domain" description="RNase H type-1" evidence="1">
    <location>
        <begin position="41"/>
        <end position="122"/>
    </location>
</feature>
<keyword evidence="3" id="KW-1185">Reference proteome</keyword>
<dbReference type="InterPro" id="IPR012337">
    <property type="entry name" value="RNaseH-like_sf"/>
</dbReference>
<dbReference type="PANTHER" id="PTHR47723">
    <property type="entry name" value="OS05G0353850 PROTEIN"/>
    <property type="match status" value="1"/>
</dbReference>